<evidence type="ECO:0000313" key="1">
    <source>
        <dbReference type="EMBL" id="QHT19362.1"/>
    </source>
</evidence>
<dbReference type="AlphaFoldDB" id="A0A6C0DS79"/>
<dbReference type="EMBL" id="MN739665">
    <property type="protein sequence ID" value="QHT19362.1"/>
    <property type="molecule type" value="Genomic_DNA"/>
</dbReference>
<organism evidence="1">
    <name type="scientific">viral metagenome</name>
    <dbReference type="NCBI Taxonomy" id="1070528"/>
    <lineage>
        <taxon>unclassified sequences</taxon>
        <taxon>metagenomes</taxon>
        <taxon>organismal metagenomes</taxon>
    </lineage>
</organism>
<reference evidence="1" key="1">
    <citation type="journal article" date="2020" name="Nature">
        <title>Giant virus diversity and host interactions through global metagenomics.</title>
        <authorList>
            <person name="Schulz F."/>
            <person name="Roux S."/>
            <person name="Paez-Espino D."/>
            <person name="Jungbluth S."/>
            <person name="Walsh D.A."/>
            <person name="Denef V.J."/>
            <person name="McMahon K.D."/>
            <person name="Konstantinidis K.T."/>
            <person name="Eloe-Fadrosh E.A."/>
            <person name="Kyrpides N.C."/>
            <person name="Woyke T."/>
        </authorList>
    </citation>
    <scope>NUCLEOTIDE SEQUENCE</scope>
    <source>
        <strain evidence="1">GVMAG-M-3300023174-57</strain>
    </source>
</reference>
<protein>
    <submittedName>
        <fullName evidence="1">Uncharacterized protein</fullName>
    </submittedName>
</protein>
<proteinExistence type="predicted"/>
<name>A0A6C0DS79_9ZZZZ</name>
<accession>A0A6C0DS79</accession>
<sequence length="109" mass="12359">MGFTEKASCRPYKNCYHGGSRKHRATVRANNHPHMVYKSTHQTFTSHPAKGEPFGVRTTVSLKNGKGTKRIETLGPRGKTLKSKTKTIHDEHFHQVRNGKYVPGLWAFN</sequence>